<evidence type="ECO:0000313" key="3">
    <source>
        <dbReference type="Proteomes" id="UP000238180"/>
    </source>
</evidence>
<dbReference type="Proteomes" id="UP000238180">
    <property type="component" value="Unassembled WGS sequence"/>
</dbReference>
<protein>
    <recommendedName>
        <fullName evidence="1">Knr4/Smi1-like domain-containing protein</fullName>
    </recommendedName>
</protein>
<evidence type="ECO:0000259" key="1">
    <source>
        <dbReference type="SMART" id="SM00860"/>
    </source>
</evidence>
<reference evidence="2 3" key="1">
    <citation type="submission" date="2018-02" db="EMBL/GenBank/DDBJ databases">
        <authorList>
            <person name="Cohen D.B."/>
            <person name="Kent A.D."/>
        </authorList>
    </citation>
    <scope>NUCLEOTIDE SEQUENCE [LARGE SCALE GENOMIC DNA]</scope>
    <source>
        <strain evidence="2">CIP109753</strain>
    </source>
</reference>
<proteinExistence type="predicted"/>
<feature type="domain" description="Knr4/Smi1-like" evidence="1">
    <location>
        <begin position="21"/>
        <end position="154"/>
    </location>
</feature>
<gene>
    <name evidence="2" type="ORF">FLACOL_01502</name>
</gene>
<dbReference type="SMART" id="SM00860">
    <property type="entry name" value="SMI1_KNR4"/>
    <property type="match status" value="1"/>
</dbReference>
<accession>A0A2N9PAZ8</accession>
<dbReference type="EMBL" id="OLKH01000085">
    <property type="protein sequence ID" value="SPE77507.1"/>
    <property type="molecule type" value="Genomic_DNA"/>
</dbReference>
<name>A0A2N9PAZ8_9FLAO</name>
<dbReference type="Gene3D" id="3.40.1580.10">
    <property type="entry name" value="SMI1/KNR4-like"/>
    <property type="match status" value="1"/>
</dbReference>
<dbReference type="Pfam" id="PF09346">
    <property type="entry name" value="SMI1_KNR4"/>
    <property type="match status" value="1"/>
</dbReference>
<sequence length="165" mass="18957">MEIKYLNKLKDNFQLFKDSKPSSIEKIDALENELSIQLPKTVKEFFFLTGDDYDMMLRGGGGAKQGIENMDYIRDVSFNLLKSTGQEIKNIFPFLEYADQFLFYFLDEGDDPAVYRFETELFYCGDDYMPDSSKSGYPKGVSKVADSFSSMINSVVDNKLKQQNT</sequence>
<dbReference type="RefSeq" id="WP_105196180.1">
    <property type="nucleotide sequence ID" value="NZ_OLKH01000085.1"/>
</dbReference>
<dbReference type="InterPro" id="IPR018958">
    <property type="entry name" value="Knr4/Smi1-like_dom"/>
</dbReference>
<organism evidence="2 3">
    <name type="scientific">Flavobacterium columnare</name>
    <dbReference type="NCBI Taxonomy" id="996"/>
    <lineage>
        <taxon>Bacteria</taxon>
        <taxon>Pseudomonadati</taxon>
        <taxon>Bacteroidota</taxon>
        <taxon>Flavobacteriia</taxon>
        <taxon>Flavobacteriales</taxon>
        <taxon>Flavobacteriaceae</taxon>
        <taxon>Flavobacterium</taxon>
    </lineage>
</organism>
<evidence type="ECO:0000313" key="2">
    <source>
        <dbReference type="EMBL" id="SPE77507.1"/>
    </source>
</evidence>
<dbReference type="SUPFAM" id="SSF160631">
    <property type="entry name" value="SMI1/KNR4-like"/>
    <property type="match status" value="1"/>
</dbReference>
<dbReference type="InterPro" id="IPR037883">
    <property type="entry name" value="Knr4/Smi1-like_sf"/>
</dbReference>
<dbReference type="AlphaFoldDB" id="A0A2N9PAZ8"/>